<proteinExistence type="predicted"/>
<feature type="compositionally biased region" description="Polar residues" evidence="1">
    <location>
        <begin position="1"/>
        <end position="10"/>
    </location>
</feature>
<feature type="compositionally biased region" description="Pro residues" evidence="1">
    <location>
        <begin position="67"/>
        <end position="91"/>
    </location>
</feature>
<name>A0A6J3RCR3_TURTR</name>
<dbReference type="GeneID" id="117312368"/>
<feature type="compositionally biased region" description="Pro residues" evidence="1">
    <location>
        <begin position="139"/>
        <end position="148"/>
    </location>
</feature>
<dbReference type="RefSeq" id="XP_033712561.1">
    <property type="nucleotide sequence ID" value="XM_033856670.1"/>
</dbReference>
<dbReference type="InParanoid" id="A0A6J3RCR3"/>
<dbReference type="Proteomes" id="UP000245320">
    <property type="component" value="Chromosome 5"/>
</dbReference>
<reference evidence="3" key="1">
    <citation type="submission" date="2025-08" db="UniProtKB">
        <authorList>
            <consortium name="RefSeq"/>
        </authorList>
    </citation>
    <scope>IDENTIFICATION</scope>
    <source>
        <tissue evidence="3">Spleen</tissue>
    </source>
</reference>
<gene>
    <name evidence="3" type="primary">LOC117312368</name>
</gene>
<protein>
    <submittedName>
        <fullName evidence="3">Atherin-like</fullName>
    </submittedName>
</protein>
<evidence type="ECO:0000256" key="1">
    <source>
        <dbReference type="SAM" id="MobiDB-lite"/>
    </source>
</evidence>
<feature type="compositionally biased region" description="Low complexity" evidence="1">
    <location>
        <begin position="36"/>
        <end position="66"/>
    </location>
</feature>
<sequence length="208" mass="22178">MRSSPRATTPSPKPFSCPAPNRGGGKETQRGWEITPPSASSPSPRAPSLNVPGATALRAASARAHLPAPPRPAQVWRPPRPASPTLPPGPRLHPGVTQACAVYLGRDGACRGLEGGAEGQLPRGRAERPRPGTLAGRAPPRPRLPPPEGSGASTLGAGRERLLKGRRCHQALSRERAEEPFRRGRVPAEDVFLLQNQNMAWKILIVYL</sequence>
<feature type="region of interest" description="Disordered" evidence="1">
    <location>
        <begin position="1"/>
        <end position="94"/>
    </location>
</feature>
<feature type="region of interest" description="Disordered" evidence="1">
    <location>
        <begin position="111"/>
        <end position="163"/>
    </location>
</feature>
<keyword evidence="2" id="KW-1185">Reference proteome</keyword>
<accession>A0A6J3RCR3</accession>
<organism evidence="2 3">
    <name type="scientific">Tursiops truncatus</name>
    <name type="common">Atlantic bottle-nosed dolphin</name>
    <name type="synonym">Delphinus truncatus</name>
    <dbReference type="NCBI Taxonomy" id="9739"/>
    <lineage>
        <taxon>Eukaryota</taxon>
        <taxon>Metazoa</taxon>
        <taxon>Chordata</taxon>
        <taxon>Craniata</taxon>
        <taxon>Vertebrata</taxon>
        <taxon>Euteleostomi</taxon>
        <taxon>Mammalia</taxon>
        <taxon>Eutheria</taxon>
        <taxon>Laurasiatheria</taxon>
        <taxon>Artiodactyla</taxon>
        <taxon>Whippomorpha</taxon>
        <taxon>Cetacea</taxon>
        <taxon>Odontoceti</taxon>
        <taxon>Delphinidae</taxon>
        <taxon>Tursiops</taxon>
    </lineage>
</organism>
<evidence type="ECO:0000313" key="2">
    <source>
        <dbReference type="Proteomes" id="UP000245320"/>
    </source>
</evidence>
<evidence type="ECO:0000313" key="3">
    <source>
        <dbReference type="RefSeq" id="XP_033712561.1"/>
    </source>
</evidence>
<dbReference type="AlphaFoldDB" id="A0A6J3RCR3"/>